<proteinExistence type="predicted"/>
<evidence type="ECO:0000313" key="2">
    <source>
        <dbReference type="Proteomes" id="UP000266861"/>
    </source>
</evidence>
<reference evidence="1 2" key="1">
    <citation type="submission" date="2018-08" db="EMBL/GenBank/DDBJ databases">
        <title>Genome and evolution of the arbuscular mycorrhizal fungus Diversispora epigaea (formerly Glomus versiforme) and its bacterial endosymbionts.</title>
        <authorList>
            <person name="Sun X."/>
            <person name="Fei Z."/>
            <person name="Harrison M."/>
        </authorList>
    </citation>
    <scope>NUCLEOTIDE SEQUENCE [LARGE SCALE GENOMIC DNA]</scope>
    <source>
        <strain evidence="1 2">IT104</strain>
    </source>
</reference>
<comment type="caution">
    <text evidence="1">The sequence shown here is derived from an EMBL/GenBank/DDBJ whole genome shotgun (WGS) entry which is preliminary data.</text>
</comment>
<organism evidence="1 2">
    <name type="scientific">Diversispora epigaea</name>
    <dbReference type="NCBI Taxonomy" id="1348612"/>
    <lineage>
        <taxon>Eukaryota</taxon>
        <taxon>Fungi</taxon>
        <taxon>Fungi incertae sedis</taxon>
        <taxon>Mucoromycota</taxon>
        <taxon>Glomeromycotina</taxon>
        <taxon>Glomeromycetes</taxon>
        <taxon>Diversisporales</taxon>
        <taxon>Diversisporaceae</taxon>
        <taxon>Diversispora</taxon>
    </lineage>
</organism>
<dbReference type="AlphaFoldDB" id="A0A397JCV4"/>
<evidence type="ECO:0000313" key="1">
    <source>
        <dbReference type="EMBL" id="RHZ86179.1"/>
    </source>
</evidence>
<name>A0A397JCV4_9GLOM</name>
<dbReference type="OrthoDB" id="2400487at2759"/>
<gene>
    <name evidence="1" type="ORF">Glove_54g26</name>
</gene>
<keyword evidence="2" id="KW-1185">Reference proteome</keyword>
<dbReference type="Proteomes" id="UP000266861">
    <property type="component" value="Unassembled WGS sequence"/>
</dbReference>
<dbReference type="EMBL" id="PQFF01000051">
    <property type="protein sequence ID" value="RHZ86179.1"/>
    <property type="molecule type" value="Genomic_DNA"/>
</dbReference>
<protein>
    <submittedName>
        <fullName evidence="1">Uncharacterized protein</fullName>
    </submittedName>
</protein>
<accession>A0A397JCV4</accession>
<sequence>MANLSRTLFARSLHLRIPQNSAKFRRLSTPTHHSPLEQMINYSLKEFLHEYEKRSKENQENMKEDMRNIVEQRISSAENKFLYLIVVGVIAGLTKSWYDRQPTLTPTPAPTSTPTK</sequence>